<geneLocation type="plasmid" evidence="1">
    <name>pSJ25</name>
</geneLocation>
<evidence type="ECO:0000313" key="1">
    <source>
        <dbReference type="EMBL" id="AKN01837.1"/>
    </source>
</evidence>
<dbReference type="EMBL" id="AMPQ01000020">
    <property type="protein sequence ID" value="EKE30892.1"/>
    <property type="molecule type" value="Genomic_DNA"/>
</dbReference>
<dbReference type="eggNOG" id="ENOG5032R2I">
    <property type="taxonomic scope" value="Bacteria"/>
</dbReference>
<reference evidence="2 3" key="1">
    <citation type="journal article" date="2012" name="J. Bacteriol.">
        <title>Draft Genome Sequence of Salimicrobium sp. Strain MJ3, Isolated from Myulchi-Jeot, Korean Fermented Seafood.</title>
        <authorList>
            <person name="Lee S.H."/>
            <person name="Jung J.Y."/>
            <person name="Jeon C.O."/>
        </authorList>
    </citation>
    <scope>NUCLEOTIDE SEQUENCE [LARGE SCALE GENOMIC DNA]</scope>
    <source>
        <strain evidence="2 3">MJ3</strain>
    </source>
</reference>
<name>K2G928_9BACI</name>
<sequence>MVISQRDFYCGLALTQMMEPGKSLELLERSHSTVLLVCNKNTKDEKTLYMKYRSTPETGTDSTWNFTFTPEEMKRVQHFQQKYPNLSFLFVCGKKDWPKSDIAIFSVKQAMTCLHPFYERPSYRISIRKKSGGRKMEMYGTGVCKSKAVRI</sequence>
<dbReference type="KEGG" id="sje:AAV35_014025"/>
<proteinExistence type="predicted"/>
<dbReference type="Proteomes" id="UP000092654">
    <property type="component" value="Plasmid pSJ25"/>
</dbReference>
<evidence type="ECO:0000313" key="3">
    <source>
        <dbReference type="Proteomes" id="UP000011746"/>
    </source>
</evidence>
<dbReference type="RefSeq" id="WP_008591564.1">
    <property type="nucleotide sequence ID" value="NZ_AMPQ01000020.1"/>
</dbReference>
<dbReference type="AlphaFoldDB" id="K2G928"/>
<geneLocation type="plasmid" evidence="4">
    <name>psj25</name>
</geneLocation>
<dbReference type="OrthoDB" id="2988617at2"/>
<protein>
    <submittedName>
        <fullName evidence="2">Uncharacterized protein</fullName>
    </submittedName>
</protein>
<evidence type="ECO:0000313" key="4">
    <source>
        <dbReference type="Proteomes" id="UP000092654"/>
    </source>
</evidence>
<gene>
    <name evidence="1" type="ORF">AAV35_014025</name>
    <name evidence="2" type="ORF">MJ3_11145</name>
</gene>
<accession>K2G928</accession>
<reference evidence="1 4" key="2">
    <citation type="submission" date="2015-06" db="EMBL/GenBank/DDBJ databases">
        <title>Salimicrobium jeotgali MJ3, isolated from Myulchi jeot, a traditional Korean fermented seafood.</title>
        <authorList>
            <person name="Kim K.H."/>
            <person name="Jeon C.O."/>
            <person name="Jin H.M."/>
        </authorList>
    </citation>
    <scope>NUCLEOTIDE SEQUENCE [LARGE SCALE GENOMIC DNA]</scope>
    <source>
        <strain evidence="1 4">MJ3</strain>
        <plasmid evidence="1">pSJ25</plasmid>
        <plasmid evidence="4">psj25</plasmid>
    </source>
</reference>
<evidence type="ECO:0000313" key="2">
    <source>
        <dbReference type="EMBL" id="EKE30892.1"/>
    </source>
</evidence>
<organism evidence="2 3">
    <name type="scientific">Salimicrobium jeotgali</name>
    <dbReference type="NCBI Taxonomy" id="1230341"/>
    <lineage>
        <taxon>Bacteria</taxon>
        <taxon>Bacillati</taxon>
        <taxon>Bacillota</taxon>
        <taxon>Bacilli</taxon>
        <taxon>Bacillales</taxon>
        <taxon>Bacillaceae</taxon>
        <taxon>Salimicrobium</taxon>
    </lineage>
</organism>
<dbReference type="EMBL" id="CP011363">
    <property type="protein sequence ID" value="AKN01837.1"/>
    <property type="molecule type" value="Genomic_DNA"/>
</dbReference>
<keyword evidence="3" id="KW-1185">Reference proteome</keyword>
<keyword evidence="1" id="KW-0614">Plasmid</keyword>
<dbReference type="Proteomes" id="UP000011746">
    <property type="component" value="Unassembled WGS sequence"/>
</dbReference>